<dbReference type="RefSeq" id="WP_108607516.1">
    <property type="nucleotide sequence ID" value="NZ_BAAAVZ010000008.1"/>
</dbReference>
<dbReference type="PANTHER" id="PTHR39341">
    <property type="entry name" value="BSL7085 PROTEIN"/>
    <property type="match status" value="1"/>
</dbReference>
<accession>A0ABR6KVN0</accession>
<feature type="domain" description="DUF1858" evidence="1">
    <location>
        <begin position="6"/>
        <end position="58"/>
    </location>
</feature>
<dbReference type="PANTHER" id="PTHR39341:SF1">
    <property type="entry name" value="DUF1858 DOMAIN-CONTAINING PROTEIN"/>
    <property type="match status" value="1"/>
</dbReference>
<dbReference type="InterPro" id="IPR038062">
    <property type="entry name" value="ScdA-like_N_sf"/>
</dbReference>
<evidence type="ECO:0000313" key="3">
    <source>
        <dbReference type="Proteomes" id="UP000539538"/>
    </source>
</evidence>
<dbReference type="SUPFAM" id="SSF140683">
    <property type="entry name" value="SP0561-like"/>
    <property type="match status" value="1"/>
</dbReference>
<dbReference type="InterPro" id="IPR023883">
    <property type="entry name" value="CHP03980_redox-disulphide"/>
</dbReference>
<evidence type="ECO:0000259" key="1">
    <source>
        <dbReference type="Pfam" id="PF08984"/>
    </source>
</evidence>
<reference evidence="2 3" key="1">
    <citation type="submission" date="2020-08" db="EMBL/GenBank/DDBJ databases">
        <title>Genomic Encyclopedia of Type Strains, Phase IV (KMG-IV): sequencing the most valuable type-strain genomes for metagenomic binning, comparative biology and taxonomic classification.</title>
        <authorList>
            <person name="Goeker M."/>
        </authorList>
    </citation>
    <scope>NUCLEOTIDE SEQUENCE [LARGE SCALE GENOMIC DNA]</scope>
    <source>
        <strain evidence="2 3">DSM 7050</strain>
    </source>
</reference>
<dbReference type="Proteomes" id="UP000539538">
    <property type="component" value="Unassembled WGS sequence"/>
</dbReference>
<dbReference type="Pfam" id="PF08984">
    <property type="entry name" value="DUF1858"/>
    <property type="match status" value="1"/>
</dbReference>
<name>A0ABR6KVN0_9HYPH</name>
<dbReference type="NCBIfam" id="TIGR03980">
    <property type="entry name" value="prismane_assoc"/>
    <property type="match status" value="1"/>
</dbReference>
<dbReference type="EMBL" id="JACHOT010000001">
    <property type="protein sequence ID" value="MBB4648572.1"/>
    <property type="molecule type" value="Genomic_DNA"/>
</dbReference>
<sequence length="66" mass="7409">MKPRFNDDMSMDAIMRQWPGTIRVMLGHGLICVGCPIASFHTVADAAREHHLDEDVLVRDLTSAMK</sequence>
<protein>
    <submittedName>
        <fullName evidence="2">Hybrid cluster-associated redox disulfide protein</fullName>
    </submittedName>
</protein>
<gene>
    <name evidence="2" type="ORF">GGQ99_000294</name>
</gene>
<dbReference type="Gene3D" id="1.10.3910.10">
    <property type="entry name" value="SP0561-like"/>
    <property type="match status" value="1"/>
</dbReference>
<dbReference type="InterPro" id="IPR015077">
    <property type="entry name" value="DUF1858"/>
</dbReference>
<organism evidence="2 3">
    <name type="scientific">Aminobacter niigataensis</name>
    <dbReference type="NCBI Taxonomy" id="83265"/>
    <lineage>
        <taxon>Bacteria</taxon>
        <taxon>Pseudomonadati</taxon>
        <taxon>Pseudomonadota</taxon>
        <taxon>Alphaproteobacteria</taxon>
        <taxon>Hyphomicrobiales</taxon>
        <taxon>Phyllobacteriaceae</taxon>
        <taxon>Aminobacter</taxon>
    </lineage>
</organism>
<comment type="caution">
    <text evidence="2">The sequence shown here is derived from an EMBL/GenBank/DDBJ whole genome shotgun (WGS) entry which is preliminary data.</text>
</comment>
<evidence type="ECO:0000313" key="2">
    <source>
        <dbReference type="EMBL" id="MBB4648572.1"/>
    </source>
</evidence>
<proteinExistence type="predicted"/>
<keyword evidence="3" id="KW-1185">Reference proteome</keyword>